<dbReference type="AlphaFoldDB" id="A0A7W4J4S4"/>
<gene>
    <name evidence="6" type="ORF">HLH21_02100</name>
</gene>
<dbReference type="Proteomes" id="UP000561066">
    <property type="component" value="Unassembled WGS sequence"/>
</dbReference>
<dbReference type="Pfam" id="PF00196">
    <property type="entry name" value="GerE"/>
    <property type="match status" value="1"/>
</dbReference>
<evidence type="ECO:0000256" key="4">
    <source>
        <dbReference type="SAM" id="MobiDB-lite"/>
    </source>
</evidence>
<evidence type="ECO:0000256" key="1">
    <source>
        <dbReference type="ARBA" id="ARBA00023015"/>
    </source>
</evidence>
<sequence>MIASKLLARFRPHLPSPAERQPSTLSERERNVLHRVAQGFTVIEVAQQLDLSAHTVQTHIRRIYTKLAVSSRIEAITIARRQGWLDA</sequence>
<dbReference type="SUPFAM" id="SSF46894">
    <property type="entry name" value="C-terminal effector domain of the bipartite response regulators"/>
    <property type="match status" value="1"/>
</dbReference>
<evidence type="ECO:0000256" key="3">
    <source>
        <dbReference type="ARBA" id="ARBA00023163"/>
    </source>
</evidence>
<protein>
    <submittedName>
        <fullName evidence="6">Response regulator transcription factor</fullName>
    </submittedName>
</protein>
<dbReference type="PROSITE" id="PS00622">
    <property type="entry name" value="HTH_LUXR_1"/>
    <property type="match status" value="1"/>
</dbReference>
<dbReference type="GO" id="GO:0003677">
    <property type="term" value="F:DNA binding"/>
    <property type="evidence" value="ECO:0007669"/>
    <property type="project" value="UniProtKB-KW"/>
</dbReference>
<dbReference type="PRINTS" id="PR00038">
    <property type="entry name" value="HTHLUXR"/>
</dbReference>
<dbReference type="EMBL" id="JABEQH010000002">
    <property type="protein sequence ID" value="MBB2174715.1"/>
    <property type="molecule type" value="Genomic_DNA"/>
</dbReference>
<organism evidence="6 7">
    <name type="scientific">Gluconacetobacter johannae</name>
    <dbReference type="NCBI Taxonomy" id="112140"/>
    <lineage>
        <taxon>Bacteria</taxon>
        <taxon>Pseudomonadati</taxon>
        <taxon>Pseudomonadota</taxon>
        <taxon>Alphaproteobacteria</taxon>
        <taxon>Acetobacterales</taxon>
        <taxon>Acetobacteraceae</taxon>
        <taxon>Gluconacetobacter</taxon>
    </lineage>
</organism>
<dbReference type="InterPro" id="IPR036388">
    <property type="entry name" value="WH-like_DNA-bd_sf"/>
</dbReference>
<keyword evidence="3" id="KW-0804">Transcription</keyword>
<reference evidence="6 7" key="1">
    <citation type="submission" date="2020-04" db="EMBL/GenBank/DDBJ databases">
        <title>Description of novel Gluconacetobacter.</title>
        <authorList>
            <person name="Sombolestani A."/>
        </authorList>
    </citation>
    <scope>NUCLEOTIDE SEQUENCE [LARGE SCALE GENOMIC DNA]</scope>
    <source>
        <strain evidence="6 7">LMG 21312</strain>
    </source>
</reference>
<accession>A0A7W4J4S4</accession>
<keyword evidence="1" id="KW-0805">Transcription regulation</keyword>
<dbReference type="PROSITE" id="PS50043">
    <property type="entry name" value="HTH_LUXR_2"/>
    <property type="match status" value="1"/>
</dbReference>
<dbReference type="RefSeq" id="WP_182940579.1">
    <property type="nucleotide sequence ID" value="NZ_JABEQH010000002.1"/>
</dbReference>
<dbReference type="Gene3D" id="1.10.10.10">
    <property type="entry name" value="Winged helix-like DNA-binding domain superfamily/Winged helix DNA-binding domain"/>
    <property type="match status" value="1"/>
</dbReference>
<proteinExistence type="predicted"/>
<evidence type="ECO:0000256" key="2">
    <source>
        <dbReference type="ARBA" id="ARBA00023125"/>
    </source>
</evidence>
<evidence type="ECO:0000313" key="7">
    <source>
        <dbReference type="Proteomes" id="UP000561066"/>
    </source>
</evidence>
<dbReference type="PANTHER" id="PTHR44688">
    <property type="entry name" value="DNA-BINDING TRANSCRIPTIONAL ACTIVATOR DEVR_DOSR"/>
    <property type="match status" value="1"/>
</dbReference>
<dbReference type="GO" id="GO:0006355">
    <property type="term" value="P:regulation of DNA-templated transcription"/>
    <property type="evidence" value="ECO:0007669"/>
    <property type="project" value="InterPro"/>
</dbReference>
<dbReference type="PANTHER" id="PTHR44688:SF16">
    <property type="entry name" value="DNA-BINDING TRANSCRIPTIONAL ACTIVATOR DEVR_DOSR"/>
    <property type="match status" value="1"/>
</dbReference>
<dbReference type="SMART" id="SM00421">
    <property type="entry name" value="HTH_LUXR"/>
    <property type="match status" value="1"/>
</dbReference>
<dbReference type="CDD" id="cd06170">
    <property type="entry name" value="LuxR_C_like"/>
    <property type="match status" value="1"/>
</dbReference>
<keyword evidence="2" id="KW-0238">DNA-binding</keyword>
<dbReference type="InterPro" id="IPR016032">
    <property type="entry name" value="Sig_transdc_resp-reg_C-effctor"/>
</dbReference>
<feature type="region of interest" description="Disordered" evidence="4">
    <location>
        <begin position="1"/>
        <end position="27"/>
    </location>
</feature>
<keyword evidence="7" id="KW-1185">Reference proteome</keyword>
<evidence type="ECO:0000259" key="5">
    <source>
        <dbReference type="PROSITE" id="PS50043"/>
    </source>
</evidence>
<evidence type="ECO:0000313" key="6">
    <source>
        <dbReference type="EMBL" id="MBB2174715.1"/>
    </source>
</evidence>
<dbReference type="InterPro" id="IPR000792">
    <property type="entry name" value="Tscrpt_reg_LuxR_C"/>
</dbReference>
<name>A0A7W4J4S4_9PROT</name>
<comment type="caution">
    <text evidence="6">The sequence shown here is derived from an EMBL/GenBank/DDBJ whole genome shotgun (WGS) entry which is preliminary data.</text>
</comment>
<feature type="domain" description="HTH luxR-type" evidence="5">
    <location>
        <begin position="18"/>
        <end position="83"/>
    </location>
</feature>